<dbReference type="InterPro" id="IPR036614">
    <property type="entry name" value="RusA-like_sf"/>
</dbReference>
<accession>A0A6J5SJN5</accession>
<dbReference type="GO" id="GO:0000287">
    <property type="term" value="F:magnesium ion binding"/>
    <property type="evidence" value="ECO:0007669"/>
    <property type="project" value="InterPro"/>
</dbReference>
<reference evidence="1" key="1">
    <citation type="submission" date="2020-05" db="EMBL/GenBank/DDBJ databases">
        <authorList>
            <person name="Chiriac C."/>
            <person name="Salcher M."/>
            <person name="Ghai R."/>
            <person name="Kavagutti S V."/>
        </authorList>
    </citation>
    <scope>NUCLEOTIDE SEQUENCE</scope>
</reference>
<dbReference type="GO" id="GO:0006310">
    <property type="term" value="P:DNA recombination"/>
    <property type="evidence" value="ECO:0007669"/>
    <property type="project" value="InterPro"/>
</dbReference>
<dbReference type="InterPro" id="IPR008822">
    <property type="entry name" value="Endonuclease_RusA-like"/>
</dbReference>
<dbReference type="Gene3D" id="3.30.1330.70">
    <property type="entry name" value="Holliday junction resolvase RusA"/>
    <property type="match status" value="1"/>
</dbReference>
<evidence type="ECO:0000313" key="1">
    <source>
        <dbReference type="EMBL" id="CAB4214108.1"/>
    </source>
</evidence>
<organism evidence="1">
    <name type="scientific">uncultured Caudovirales phage</name>
    <dbReference type="NCBI Taxonomy" id="2100421"/>
    <lineage>
        <taxon>Viruses</taxon>
        <taxon>Duplodnaviria</taxon>
        <taxon>Heunggongvirae</taxon>
        <taxon>Uroviricota</taxon>
        <taxon>Caudoviricetes</taxon>
        <taxon>Peduoviridae</taxon>
        <taxon>Maltschvirus</taxon>
        <taxon>Maltschvirus maltsch</taxon>
    </lineage>
</organism>
<protein>
    <submittedName>
        <fullName evidence="1">Endodeoxyribonuclease RUS</fullName>
    </submittedName>
</protein>
<dbReference type="Pfam" id="PF05866">
    <property type="entry name" value="RusA"/>
    <property type="match status" value="1"/>
</dbReference>
<dbReference type="GO" id="GO:0006281">
    <property type="term" value="P:DNA repair"/>
    <property type="evidence" value="ECO:0007669"/>
    <property type="project" value="InterPro"/>
</dbReference>
<dbReference type="EMBL" id="LR797414">
    <property type="protein sequence ID" value="CAB4214108.1"/>
    <property type="molecule type" value="Genomic_DNA"/>
</dbReference>
<dbReference type="SUPFAM" id="SSF103084">
    <property type="entry name" value="Holliday junction resolvase RusA"/>
    <property type="match status" value="1"/>
</dbReference>
<sequence>MILAEFFLPFPPSVNQLYPTAGSRRVISSKYKAWIKEAISMLNKQIIPTITERCSIVYSLNHPDNRARDAENYPKAMTDLLVNRGTIQDDCRKYLKRTVAEWNDAPGNLVFVTIFREA</sequence>
<gene>
    <name evidence="1" type="ORF">UFOVP1454_20</name>
</gene>
<name>A0A6J5SJN5_9CAUD</name>
<proteinExistence type="predicted"/>